<evidence type="ECO:0000256" key="3">
    <source>
        <dbReference type="ARBA" id="ARBA00022536"/>
    </source>
</evidence>
<keyword evidence="8" id="KW-1133">Transmembrane helix</keyword>
<dbReference type="SMART" id="SM00181">
    <property type="entry name" value="EGF"/>
    <property type="match status" value="6"/>
</dbReference>
<dbReference type="InterPro" id="IPR018097">
    <property type="entry name" value="EGF_Ca-bd_CS"/>
</dbReference>
<feature type="disulfide bond" evidence="12">
    <location>
        <begin position="245"/>
        <end position="254"/>
    </location>
</feature>
<feature type="domain" description="EGF-like" evidence="13">
    <location>
        <begin position="219"/>
        <end position="255"/>
    </location>
</feature>
<dbReference type="CDD" id="cd00054">
    <property type="entry name" value="EGF_CA"/>
    <property type="match status" value="6"/>
</dbReference>
<dbReference type="FunFam" id="2.10.25.10:FF:000004">
    <property type="entry name" value="Neurogenic locus notch 1"/>
    <property type="match status" value="1"/>
</dbReference>
<protein>
    <submittedName>
        <fullName evidence="15">Uncharacterized protein</fullName>
    </submittedName>
</protein>
<organism>
    <name type="scientific">Branchiostoma floridae</name>
    <name type="common">Florida lancelet</name>
    <name type="synonym">Amphioxus</name>
    <dbReference type="NCBI Taxonomy" id="7739"/>
    <lineage>
        <taxon>Eukaryota</taxon>
        <taxon>Metazoa</taxon>
        <taxon>Chordata</taxon>
        <taxon>Cephalochordata</taxon>
        <taxon>Leptocardii</taxon>
        <taxon>Amphioxiformes</taxon>
        <taxon>Branchiostomatidae</taxon>
        <taxon>Branchiostoma</taxon>
    </lineage>
</organism>
<evidence type="ECO:0000256" key="4">
    <source>
        <dbReference type="ARBA" id="ARBA00022692"/>
    </source>
</evidence>
<dbReference type="FunFam" id="2.10.25.10:FF:000006">
    <property type="entry name" value="Versican core protein-like isoform 1"/>
    <property type="match status" value="1"/>
</dbReference>
<feature type="domain" description="EGF-like" evidence="13">
    <location>
        <begin position="295"/>
        <end position="332"/>
    </location>
</feature>
<keyword evidence="5" id="KW-0732">Signal</keyword>
<feature type="disulfide bond" evidence="12">
    <location>
        <begin position="360"/>
        <end position="369"/>
    </location>
</feature>
<evidence type="ECO:0000259" key="13">
    <source>
        <dbReference type="PROSITE" id="PS50026"/>
    </source>
</evidence>
<evidence type="ECO:0000256" key="12">
    <source>
        <dbReference type="PROSITE-ProRule" id="PRU00076"/>
    </source>
</evidence>
<dbReference type="GO" id="GO:0003008">
    <property type="term" value="P:system process"/>
    <property type="evidence" value="ECO:0007669"/>
    <property type="project" value="UniProtKB-ARBA"/>
</dbReference>
<dbReference type="PROSITE" id="PS50222">
    <property type="entry name" value="EF_HAND_2"/>
    <property type="match status" value="1"/>
</dbReference>
<dbReference type="Pfam" id="PF00008">
    <property type="entry name" value="EGF"/>
    <property type="match status" value="2"/>
</dbReference>
<feature type="domain" description="EGF-like" evidence="13">
    <location>
        <begin position="181"/>
        <end position="217"/>
    </location>
</feature>
<dbReference type="GO" id="GO:0005509">
    <property type="term" value="F:calcium ion binding"/>
    <property type="evidence" value="ECO:0007669"/>
    <property type="project" value="InterPro"/>
</dbReference>
<evidence type="ECO:0000256" key="11">
    <source>
        <dbReference type="ARBA" id="ARBA00023180"/>
    </source>
</evidence>
<evidence type="ECO:0000313" key="15">
    <source>
        <dbReference type="EMBL" id="EEN69093.1"/>
    </source>
</evidence>
<dbReference type="PROSITE" id="PS00010">
    <property type="entry name" value="ASX_HYDROXYL"/>
    <property type="match status" value="5"/>
</dbReference>
<dbReference type="Pfam" id="PF12661">
    <property type="entry name" value="hEGF"/>
    <property type="match status" value="2"/>
</dbReference>
<dbReference type="InterPro" id="IPR000152">
    <property type="entry name" value="EGF-type_Asp/Asn_hydroxyl_site"/>
</dbReference>
<dbReference type="eggNOG" id="KOG1217">
    <property type="taxonomic scope" value="Eukaryota"/>
</dbReference>
<reference evidence="15" key="1">
    <citation type="journal article" date="2008" name="Nature">
        <title>The amphioxus genome and the evolution of the chordate karyotype.</title>
        <authorList>
            <consortium name="US DOE Joint Genome Institute (JGI-PGF)"/>
            <person name="Putnam N.H."/>
            <person name="Butts T."/>
            <person name="Ferrier D.E.K."/>
            <person name="Furlong R.F."/>
            <person name="Hellsten U."/>
            <person name="Kawashima T."/>
            <person name="Robinson-Rechavi M."/>
            <person name="Shoguchi E."/>
            <person name="Terry A."/>
            <person name="Yu J.-K."/>
            <person name="Benito-Gutierrez E.L."/>
            <person name="Dubchak I."/>
            <person name="Garcia-Fernandez J."/>
            <person name="Gibson-Brown J.J."/>
            <person name="Grigoriev I.V."/>
            <person name="Horton A.C."/>
            <person name="de Jong P.J."/>
            <person name="Jurka J."/>
            <person name="Kapitonov V.V."/>
            <person name="Kohara Y."/>
            <person name="Kuroki Y."/>
            <person name="Lindquist E."/>
            <person name="Lucas S."/>
            <person name="Osoegawa K."/>
            <person name="Pennacchio L.A."/>
            <person name="Salamov A.A."/>
            <person name="Satou Y."/>
            <person name="Sauka-Spengler T."/>
            <person name="Schmutz J."/>
            <person name="Shin-I T."/>
            <person name="Toyoda A."/>
            <person name="Bronner-Fraser M."/>
            <person name="Fujiyama A."/>
            <person name="Holland L.Z."/>
            <person name="Holland P.W.H."/>
            <person name="Satoh N."/>
            <person name="Rokhsar D.S."/>
        </authorList>
    </citation>
    <scope>NUCLEOTIDE SEQUENCE [LARGE SCALE GENOMIC DNA]</scope>
    <source>
        <strain evidence="15">S238N-H82</strain>
        <tissue evidence="15">Testes</tissue>
    </source>
</reference>
<accession>C3XS78</accession>
<gene>
    <name evidence="15" type="ORF">BRAFLDRAFT_125704</name>
</gene>
<dbReference type="FunFam" id="2.10.25.10:FF:000122">
    <property type="entry name" value="Protein crumbs homolog 2"/>
    <property type="match status" value="1"/>
</dbReference>
<dbReference type="PROSITE" id="PS50026">
    <property type="entry name" value="EGF_3"/>
    <property type="match status" value="6"/>
</dbReference>
<evidence type="ECO:0000256" key="5">
    <source>
        <dbReference type="ARBA" id="ARBA00022729"/>
    </source>
</evidence>
<evidence type="ECO:0000256" key="10">
    <source>
        <dbReference type="ARBA" id="ARBA00023157"/>
    </source>
</evidence>
<dbReference type="InterPro" id="IPR002048">
    <property type="entry name" value="EF_hand_dom"/>
</dbReference>
<dbReference type="FunFam" id="2.10.25.10:FF:000734">
    <property type="entry name" value="Uncharacterized protein"/>
    <property type="match status" value="1"/>
</dbReference>
<dbReference type="InterPro" id="IPR011009">
    <property type="entry name" value="Kinase-like_dom_sf"/>
</dbReference>
<dbReference type="FunFam" id="2.10.25.10:FF:000391">
    <property type="entry name" value="Weary, isoform C"/>
    <property type="match status" value="1"/>
</dbReference>
<keyword evidence="2" id="KW-1003">Cell membrane</keyword>
<dbReference type="InterPro" id="IPR022049">
    <property type="entry name" value="FAM69_kinase_dom"/>
</dbReference>
<sequence length="703" mass="80174">MISKTILVTDDALKLSWLRDAWQIAHKDEQIAFESCMTVKHIEELKKVYDQNADGQLSKTEQAYMMTSLLLNPEAAVLNYFASRRDREWPFPKYLGACGRVIFVENGGKLLDVSLESPWKQRANLAVQLLDMIDTFRNGDPDWIVMFLDFRYENFAVDQYGRLKLIDFDGVVLIDREESDDTDECASGPCENSATCHDWVNYYTCNCTSGWEGTHCEINTDECASSPCLNSAACQDNVNYYTCDCTPGYRGVHCEEDIDECVSDPCWNSATCHDHVNYYTCECADGYSGTHCEIDINECQSSPCRNGSSTCVDRVNGYICLCDPGWEGVHCEIDINECVSQPCLNQGRCFDIVNGYGCFCRYGWIGTHCDINRPCPTNPCENDGHCIMVPEGFRCLCYRGWTGTYCEKVFLGENVEVDWQLGESITRGEWSAGNEANLIQDCRQSDRFPFRTYNQCNRPGDGGQAISNEAPHSGNFSWHFKRGYSSLGGGTPFSTGLNTWAGRKDGQYSAGADSFYASFFFKLANDRLDESKIAVVAGNPHGDERASNYLEIFAEPEQRAGARFRGLHVRVADSYPNYTYCSVTKNCIAGHFSYIAENLTITTWHRIEMTLHAKPVDYFDEWHYVVDQKYHFSGGAYFQTERYDKGWPYEYVNRLKFQPRHDNYKKKYLGFFFDDVYYKAFDAEEKFDTIEEYGTSFEPIPLP</sequence>
<dbReference type="SMART" id="SM00179">
    <property type="entry name" value="EGF_CA"/>
    <property type="match status" value="6"/>
</dbReference>
<feature type="disulfide bond" evidence="12">
    <location>
        <begin position="322"/>
        <end position="331"/>
    </location>
</feature>
<dbReference type="PANTHER" id="PTHR12916">
    <property type="entry name" value="CYTOCHROME C OXIDASE POLYPEPTIDE VIC-2"/>
    <property type="match status" value="1"/>
</dbReference>
<feature type="domain" description="EGF-like" evidence="13">
    <location>
        <begin position="371"/>
        <end position="407"/>
    </location>
</feature>
<dbReference type="PROSITE" id="PS00022">
    <property type="entry name" value="EGF_1"/>
    <property type="match status" value="6"/>
</dbReference>
<dbReference type="InterPro" id="IPR001881">
    <property type="entry name" value="EGF-like_Ca-bd_dom"/>
</dbReference>
<evidence type="ECO:0000256" key="1">
    <source>
        <dbReference type="ARBA" id="ARBA00004251"/>
    </source>
</evidence>
<keyword evidence="11" id="KW-0325">Glycoprotein</keyword>
<dbReference type="GO" id="GO:0023052">
    <property type="term" value="P:signaling"/>
    <property type="evidence" value="ECO:0007669"/>
    <property type="project" value="UniProtKB-ARBA"/>
</dbReference>
<keyword evidence="4" id="KW-0812">Transmembrane</keyword>
<keyword evidence="3 12" id="KW-0245">EGF-like domain</keyword>
<evidence type="ECO:0000256" key="9">
    <source>
        <dbReference type="ARBA" id="ARBA00023136"/>
    </source>
</evidence>
<proteinExistence type="predicted"/>
<dbReference type="GO" id="GO:0051240">
    <property type="term" value="P:positive regulation of multicellular organismal process"/>
    <property type="evidence" value="ECO:0007669"/>
    <property type="project" value="UniProtKB-ARBA"/>
</dbReference>
<feature type="disulfide bond" evidence="12">
    <location>
        <begin position="397"/>
        <end position="406"/>
    </location>
</feature>
<keyword evidence="7" id="KW-0106">Calcium</keyword>
<name>C3XS78_BRAFL</name>
<dbReference type="Gene3D" id="2.10.25.10">
    <property type="entry name" value="Laminin"/>
    <property type="match status" value="6"/>
</dbReference>
<dbReference type="InterPro" id="IPR000742">
    <property type="entry name" value="EGF"/>
</dbReference>
<dbReference type="AlphaFoldDB" id="C3XS78"/>
<evidence type="ECO:0000256" key="7">
    <source>
        <dbReference type="ARBA" id="ARBA00022837"/>
    </source>
</evidence>
<dbReference type="PROSITE" id="PS01187">
    <property type="entry name" value="EGF_CA"/>
    <property type="match status" value="2"/>
</dbReference>
<feature type="disulfide bond" evidence="12">
    <location>
        <begin position="283"/>
        <end position="292"/>
    </location>
</feature>
<evidence type="ECO:0000256" key="6">
    <source>
        <dbReference type="ARBA" id="ARBA00022737"/>
    </source>
</evidence>
<dbReference type="InterPro" id="IPR013032">
    <property type="entry name" value="EGF-like_CS"/>
</dbReference>
<dbReference type="PROSITE" id="PS01186">
    <property type="entry name" value="EGF_2"/>
    <property type="match status" value="6"/>
</dbReference>
<dbReference type="SUPFAM" id="SSF57196">
    <property type="entry name" value="EGF/Laminin"/>
    <property type="match status" value="6"/>
</dbReference>
<comment type="subcellular location">
    <subcellularLocation>
        <location evidence="1">Cell membrane</location>
        <topology evidence="1">Single-pass type I membrane protein</topology>
    </subcellularLocation>
</comment>
<dbReference type="Pfam" id="PF12260">
    <property type="entry name" value="PIP49_C"/>
    <property type="match status" value="1"/>
</dbReference>
<feature type="domain" description="EGF-like" evidence="13">
    <location>
        <begin position="257"/>
        <end position="293"/>
    </location>
</feature>
<comment type="caution">
    <text evidence="12">Lacks conserved residue(s) required for the propagation of feature annotation.</text>
</comment>
<feature type="domain" description="EF-hand" evidence="14">
    <location>
        <begin position="37"/>
        <end position="72"/>
    </location>
</feature>
<dbReference type="PANTHER" id="PTHR12916:SF4">
    <property type="entry name" value="UNINFLATABLE, ISOFORM C"/>
    <property type="match status" value="1"/>
</dbReference>
<dbReference type="EMBL" id="GG666457">
    <property type="protein sequence ID" value="EEN69093.1"/>
    <property type="molecule type" value="Genomic_DNA"/>
</dbReference>
<evidence type="ECO:0000256" key="8">
    <source>
        <dbReference type="ARBA" id="ARBA00022989"/>
    </source>
</evidence>
<feature type="domain" description="EGF-like" evidence="13">
    <location>
        <begin position="334"/>
        <end position="370"/>
    </location>
</feature>
<dbReference type="SUPFAM" id="SSF56112">
    <property type="entry name" value="Protein kinase-like (PK-like)"/>
    <property type="match status" value="1"/>
</dbReference>
<evidence type="ECO:0000259" key="14">
    <source>
        <dbReference type="PROSITE" id="PS50222"/>
    </source>
</evidence>
<keyword evidence="9" id="KW-0472">Membrane</keyword>
<dbReference type="InParanoid" id="C3XS78"/>
<evidence type="ECO:0000256" key="2">
    <source>
        <dbReference type="ARBA" id="ARBA00022475"/>
    </source>
</evidence>
<keyword evidence="6" id="KW-0677">Repeat</keyword>
<feature type="disulfide bond" evidence="12">
    <location>
        <begin position="207"/>
        <end position="216"/>
    </location>
</feature>
<dbReference type="GO" id="GO:0005886">
    <property type="term" value="C:plasma membrane"/>
    <property type="evidence" value="ECO:0007669"/>
    <property type="project" value="UniProtKB-SubCell"/>
</dbReference>
<dbReference type="GO" id="GO:0007154">
    <property type="term" value="P:cell communication"/>
    <property type="evidence" value="ECO:0007669"/>
    <property type="project" value="UniProtKB-ARBA"/>
</dbReference>
<keyword evidence="10 12" id="KW-1015">Disulfide bond</keyword>